<dbReference type="EMBL" id="MHTK01000005">
    <property type="protein sequence ID" value="OHA59835.1"/>
    <property type="molecule type" value="Genomic_DNA"/>
</dbReference>
<dbReference type="PANTHER" id="PTHR32347">
    <property type="entry name" value="EFFLUX SYSTEM COMPONENT YKNX-RELATED"/>
    <property type="match status" value="1"/>
</dbReference>
<dbReference type="Proteomes" id="UP000177838">
    <property type="component" value="Unassembled WGS sequence"/>
</dbReference>
<dbReference type="STRING" id="1802439.A2589_03295"/>
<reference evidence="4 5" key="1">
    <citation type="journal article" date="2016" name="Nat. Commun.">
        <title>Thousands of microbial genomes shed light on interconnected biogeochemical processes in an aquifer system.</title>
        <authorList>
            <person name="Anantharaman K."/>
            <person name="Brown C.T."/>
            <person name="Hug L.A."/>
            <person name="Sharon I."/>
            <person name="Castelle C.J."/>
            <person name="Probst A.J."/>
            <person name="Thomas B.C."/>
            <person name="Singh A."/>
            <person name="Wilkins M.J."/>
            <person name="Karaoz U."/>
            <person name="Brodie E.L."/>
            <person name="Williams K.H."/>
            <person name="Hubbard S.S."/>
            <person name="Banfield J.F."/>
        </authorList>
    </citation>
    <scope>NUCLEOTIDE SEQUENCE [LARGE SCALE GENOMIC DNA]</scope>
</reference>
<comment type="caution">
    <text evidence="4">The sequence shown here is derived from an EMBL/GenBank/DDBJ whole genome shotgun (WGS) entry which is preliminary data.</text>
</comment>
<dbReference type="Gene3D" id="2.40.30.170">
    <property type="match status" value="1"/>
</dbReference>
<proteinExistence type="predicted"/>
<dbReference type="Gene3D" id="2.40.50.100">
    <property type="match status" value="2"/>
</dbReference>
<comment type="subcellular location">
    <subcellularLocation>
        <location evidence="1">Cell envelope</location>
    </subcellularLocation>
</comment>
<dbReference type="AlphaFoldDB" id="A0A1G2QGY0"/>
<keyword evidence="3" id="KW-0472">Membrane</keyword>
<keyword evidence="3" id="KW-0812">Transmembrane</keyword>
<gene>
    <name evidence="4" type="ORF">A2589_03295</name>
</gene>
<dbReference type="InterPro" id="IPR050465">
    <property type="entry name" value="UPF0194_transport"/>
</dbReference>
<sequence>MKINFRNIKKRWFLGLIVIVILVGGGWLAFKNGNGDYEMLEVERRDLVETVRVAGRVEAEVVSDLGFPVSGTVRAVLVKVNDRVGLGARLATLDLGTLSADLRAAEADILIKQAEQGNTSVNLEAIEKEYDTLVQSAKRSLLSEGLVAEPSRSSYTQTPPTVSGLYDGPEGTYKIIVKREAVTANDYELRVFDLENPAFVEIAETSATSLGTRGLFIDFPDDLDDYQDTIWYVTIPNKKSSVYLANKNTYDETIRSRNRALEEARNSLRSQSSGTSMAEAELARAQAAADRIRAEIGQRVLTAPFAGTVSAVNIDPGESAGANETAISLISAGQLGVVVDLPEVDSVKVMTGDLAAITIDSIGEDLVLTGKVVSVNRSESLTDGVPVYEARLVFDELDEQIASGMTAEVTITTSVKNNVLALPARAVRYKDDGSTYVVVRSADGKSDKEVDVATGLRSTDGWMEITAGLAGMENVIVKS</sequence>
<name>A0A1G2QGY0_9BACT</name>
<evidence type="ECO:0008006" key="6">
    <source>
        <dbReference type="Google" id="ProtNLM"/>
    </source>
</evidence>
<evidence type="ECO:0000256" key="3">
    <source>
        <dbReference type="SAM" id="Phobius"/>
    </source>
</evidence>
<feature type="transmembrane region" description="Helical" evidence="3">
    <location>
        <begin position="12"/>
        <end position="30"/>
    </location>
</feature>
<dbReference type="Gene3D" id="2.40.420.20">
    <property type="match status" value="1"/>
</dbReference>
<dbReference type="SUPFAM" id="SSF111369">
    <property type="entry name" value="HlyD-like secretion proteins"/>
    <property type="match status" value="1"/>
</dbReference>
<evidence type="ECO:0000256" key="2">
    <source>
        <dbReference type="ARBA" id="ARBA00023054"/>
    </source>
</evidence>
<dbReference type="GO" id="GO:0030313">
    <property type="term" value="C:cell envelope"/>
    <property type="evidence" value="ECO:0007669"/>
    <property type="project" value="UniProtKB-SubCell"/>
</dbReference>
<keyword evidence="3" id="KW-1133">Transmembrane helix</keyword>
<keyword evidence="2" id="KW-0175">Coiled coil</keyword>
<organism evidence="4 5">
    <name type="scientific">Candidatus Vogelbacteria bacterium RIFOXYD1_FULL_46_19</name>
    <dbReference type="NCBI Taxonomy" id="1802439"/>
    <lineage>
        <taxon>Bacteria</taxon>
        <taxon>Candidatus Vogeliibacteriota</taxon>
    </lineage>
</organism>
<evidence type="ECO:0000256" key="1">
    <source>
        <dbReference type="ARBA" id="ARBA00004196"/>
    </source>
</evidence>
<dbReference type="PANTHER" id="PTHR32347:SF23">
    <property type="entry name" value="BLL5650 PROTEIN"/>
    <property type="match status" value="1"/>
</dbReference>
<evidence type="ECO:0000313" key="4">
    <source>
        <dbReference type="EMBL" id="OHA59835.1"/>
    </source>
</evidence>
<protein>
    <recommendedName>
        <fullName evidence="6">RND efflux pump membrane fusion protein barrel-sandwich domain-containing protein</fullName>
    </recommendedName>
</protein>
<accession>A0A1G2QGY0</accession>
<dbReference type="Gene3D" id="1.10.287.470">
    <property type="entry name" value="Helix hairpin bin"/>
    <property type="match status" value="2"/>
</dbReference>
<evidence type="ECO:0000313" key="5">
    <source>
        <dbReference type="Proteomes" id="UP000177838"/>
    </source>
</evidence>